<dbReference type="Pfam" id="PF10282">
    <property type="entry name" value="Lactonase"/>
    <property type="match status" value="2"/>
</dbReference>
<comment type="similarity">
    <text evidence="1">Belongs to the cycloisomerase 2 family.</text>
</comment>
<comment type="caution">
    <text evidence="2">The sequence shown here is derived from an EMBL/GenBank/DDBJ whole genome shotgun (WGS) entry which is preliminary data.</text>
</comment>
<sequence length="394" mass="40225">MRFWVGGYTADAGGAASGIGVVHAGSPDSPLAGGDLAFTGVATPAASPSWIVAHPTLDILYAAQESAGAVGAFARTGPESFAPLGTAVTAGDAPCHLAVAPDGGSLVASCYGDGRVVSFPLDATGRVGAARIASAAQDPYADAAMQGRLAELSALQGMTGFSGLGDLPILGSEAEAEAAFAAEEEGGHIARSSRAHQARFLPGGVIATTDLGLDLVRFWTLQNGELRETQSLALPRGSGPRHTVWHPSGHLYVVTELSLELFVVAADPSAPASERWSVVGGAPLAPAARSGEDFAAEIALARDAQHVVVGIRGSNTLASLRVRDGGRGVTPVALAESGVDWPRHHVIERDTVLVAGQLSNEIASLSLDERTGAVGRVRRRVEAPSPTRLLADHG</sequence>
<protein>
    <submittedName>
        <fullName evidence="2">Beta-propeller fold lactonase family protein</fullName>
    </submittedName>
</protein>
<accession>A0ABS5XUG9</accession>
<dbReference type="InterPro" id="IPR011045">
    <property type="entry name" value="N2O_reductase_N"/>
</dbReference>
<dbReference type="PANTHER" id="PTHR30344">
    <property type="entry name" value="6-PHOSPHOGLUCONOLACTONASE-RELATED"/>
    <property type="match status" value="1"/>
</dbReference>
<dbReference type="InterPro" id="IPR015943">
    <property type="entry name" value="WD40/YVTN_repeat-like_dom_sf"/>
</dbReference>
<dbReference type="PANTHER" id="PTHR30344:SF1">
    <property type="entry name" value="6-PHOSPHOGLUCONOLACTONASE"/>
    <property type="match status" value="1"/>
</dbReference>
<evidence type="ECO:0000256" key="1">
    <source>
        <dbReference type="ARBA" id="ARBA00005564"/>
    </source>
</evidence>
<proteinExistence type="inferred from homology"/>
<evidence type="ECO:0000313" key="3">
    <source>
        <dbReference type="Proteomes" id="UP000740605"/>
    </source>
</evidence>
<organism evidence="2 3">
    <name type="scientific">Microbacterium flavum</name>
    <dbReference type="NCBI Taxonomy" id="415216"/>
    <lineage>
        <taxon>Bacteria</taxon>
        <taxon>Bacillati</taxon>
        <taxon>Actinomycetota</taxon>
        <taxon>Actinomycetes</taxon>
        <taxon>Micrococcales</taxon>
        <taxon>Microbacteriaceae</taxon>
        <taxon>Microbacterium</taxon>
    </lineage>
</organism>
<gene>
    <name evidence="2" type="ORF">J0P97_06905</name>
</gene>
<name>A0ABS5XUG9_9MICO</name>
<dbReference type="Proteomes" id="UP000740605">
    <property type="component" value="Unassembled WGS sequence"/>
</dbReference>
<dbReference type="RefSeq" id="WP_215487041.1">
    <property type="nucleotide sequence ID" value="NZ_BAAAPJ010000005.1"/>
</dbReference>
<evidence type="ECO:0000313" key="2">
    <source>
        <dbReference type="EMBL" id="MBT8797799.1"/>
    </source>
</evidence>
<dbReference type="Gene3D" id="2.130.10.10">
    <property type="entry name" value="YVTN repeat-like/Quinoprotein amine dehydrogenase"/>
    <property type="match status" value="2"/>
</dbReference>
<keyword evidence="3" id="KW-1185">Reference proteome</keyword>
<reference evidence="2 3" key="1">
    <citation type="submission" date="2021-03" db="EMBL/GenBank/DDBJ databases">
        <title>Microbacterium pauli sp. nov., isolated from microfiltered milk.</title>
        <authorList>
            <person name="Bellassi P."/>
            <person name="Fontana A."/>
            <person name="Callegari M.L."/>
            <person name="Lorenzo M."/>
            <person name="Cappa F."/>
        </authorList>
    </citation>
    <scope>NUCLEOTIDE SEQUENCE [LARGE SCALE GENOMIC DNA]</scope>
    <source>
        <strain evidence="2 3">DSM 18909</strain>
    </source>
</reference>
<dbReference type="EMBL" id="JAFLHG010000005">
    <property type="protein sequence ID" value="MBT8797799.1"/>
    <property type="molecule type" value="Genomic_DNA"/>
</dbReference>
<dbReference type="InterPro" id="IPR050282">
    <property type="entry name" value="Cycloisomerase_2"/>
</dbReference>
<dbReference type="InterPro" id="IPR019405">
    <property type="entry name" value="Lactonase_7-beta_prop"/>
</dbReference>
<dbReference type="SUPFAM" id="SSF50974">
    <property type="entry name" value="Nitrous oxide reductase, N-terminal domain"/>
    <property type="match status" value="1"/>
</dbReference>